<proteinExistence type="predicted"/>
<organism evidence="1">
    <name type="scientific">Arundo donax</name>
    <name type="common">Giant reed</name>
    <name type="synonym">Donax arundinaceus</name>
    <dbReference type="NCBI Taxonomy" id="35708"/>
    <lineage>
        <taxon>Eukaryota</taxon>
        <taxon>Viridiplantae</taxon>
        <taxon>Streptophyta</taxon>
        <taxon>Embryophyta</taxon>
        <taxon>Tracheophyta</taxon>
        <taxon>Spermatophyta</taxon>
        <taxon>Magnoliopsida</taxon>
        <taxon>Liliopsida</taxon>
        <taxon>Poales</taxon>
        <taxon>Poaceae</taxon>
        <taxon>PACMAD clade</taxon>
        <taxon>Arundinoideae</taxon>
        <taxon>Arundineae</taxon>
        <taxon>Arundo</taxon>
    </lineage>
</organism>
<dbReference type="EMBL" id="GBRH01247638">
    <property type="protein sequence ID" value="JAD50257.1"/>
    <property type="molecule type" value="Transcribed_RNA"/>
</dbReference>
<reference evidence="1" key="1">
    <citation type="submission" date="2014-09" db="EMBL/GenBank/DDBJ databases">
        <authorList>
            <person name="Magalhaes I.L.F."/>
            <person name="Oliveira U."/>
            <person name="Santos F.R."/>
            <person name="Vidigal T.H.D.A."/>
            <person name="Brescovit A.D."/>
            <person name="Santos A.J."/>
        </authorList>
    </citation>
    <scope>NUCLEOTIDE SEQUENCE</scope>
    <source>
        <tissue evidence="1">Shoot tissue taken approximately 20 cm above the soil surface</tissue>
    </source>
</reference>
<evidence type="ECO:0000313" key="1">
    <source>
        <dbReference type="EMBL" id="JAD50257.1"/>
    </source>
</evidence>
<reference evidence="1" key="2">
    <citation type="journal article" date="2015" name="Data Brief">
        <title>Shoot transcriptome of the giant reed, Arundo donax.</title>
        <authorList>
            <person name="Barrero R.A."/>
            <person name="Guerrero F.D."/>
            <person name="Moolhuijzen P."/>
            <person name="Goolsby J.A."/>
            <person name="Tidwell J."/>
            <person name="Bellgard S.E."/>
            <person name="Bellgard M.I."/>
        </authorList>
    </citation>
    <scope>NUCLEOTIDE SEQUENCE</scope>
    <source>
        <tissue evidence="1">Shoot tissue taken approximately 20 cm above the soil surface</tissue>
    </source>
</reference>
<accession>A0A0A9AT41</accession>
<name>A0A0A9AT41_ARUDO</name>
<sequence length="15" mass="1639">MSPAARRLLLAGARR</sequence>
<protein>
    <submittedName>
        <fullName evidence="1">Uncharacterized protein</fullName>
    </submittedName>
</protein>